<dbReference type="PROSITE" id="PS50983">
    <property type="entry name" value="FE_B12_PBP"/>
    <property type="match status" value="1"/>
</dbReference>
<dbReference type="SUPFAM" id="SSF53807">
    <property type="entry name" value="Helical backbone' metal receptor"/>
    <property type="match status" value="1"/>
</dbReference>
<reference evidence="8" key="1">
    <citation type="submission" date="2023-09" db="EMBL/GenBank/DDBJ databases">
        <title>First report of Pseudomonas coleopterorum DJ13 causing leaf spot on Rhododendron pulchrum Sweet in China.</title>
        <authorList>
            <person name="Zhang Y."/>
        </authorList>
    </citation>
    <scope>NUCLEOTIDE SEQUENCE</scope>
    <source>
        <strain evidence="8">DJ13</strain>
    </source>
</reference>
<evidence type="ECO:0000313" key="9">
    <source>
        <dbReference type="Proteomes" id="UP001258207"/>
    </source>
</evidence>
<name>A0AAJ6MUZ5_9PSED</name>
<dbReference type="InterPro" id="IPR002491">
    <property type="entry name" value="ABC_transptr_periplasmic_BD"/>
</dbReference>
<dbReference type="Gene3D" id="3.40.50.1980">
    <property type="entry name" value="Nitrogenase molybdenum iron protein domain"/>
    <property type="match status" value="2"/>
</dbReference>
<keyword evidence="4" id="KW-0410">Iron transport</keyword>
<dbReference type="EMBL" id="CP134081">
    <property type="protein sequence ID" value="WNC11666.1"/>
    <property type="molecule type" value="Genomic_DNA"/>
</dbReference>
<feature type="chain" id="PRO_5042542139" evidence="6">
    <location>
        <begin position="28"/>
        <end position="311"/>
    </location>
</feature>
<evidence type="ECO:0000256" key="3">
    <source>
        <dbReference type="ARBA" id="ARBA00022448"/>
    </source>
</evidence>
<evidence type="ECO:0000256" key="5">
    <source>
        <dbReference type="ARBA" id="ARBA00022729"/>
    </source>
</evidence>
<evidence type="ECO:0000259" key="7">
    <source>
        <dbReference type="PROSITE" id="PS50983"/>
    </source>
</evidence>
<dbReference type="PROSITE" id="PS51318">
    <property type="entry name" value="TAT"/>
    <property type="match status" value="1"/>
</dbReference>
<keyword evidence="4" id="KW-0406">Ion transport</keyword>
<dbReference type="PANTHER" id="PTHR30532:SF1">
    <property type="entry name" value="IRON(3+)-HYDROXAMATE-BINDING PROTEIN FHUD"/>
    <property type="match status" value="1"/>
</dbReference>
<dbReference type="InterPro" id="IPR006311">
    <property type="entry name" value="TAT_signal"/>
</dbReference>
<dbReference type="Proteomes" id="UP001258207">
    <property type="component" value="Chromosome"/>
</dbReference>
<evidence type="ECO:0000256" key="2">
    <source>
        <dbReference type="ARBA" id="ARBA00008814"/>
    </source>
</evidence>
<dbReference type="AlphaFoldDB" id="A0AAJ6MUZ5"/>
<keyword evidence="3" id="KW-0813">Transport</keyword>
<evidence type="ECO:0000256" key="1">
    <source>
        <dbReference type="ARBA" id="ARBA00004196"/>
    </source>
</evidence>
<dbReference type="InterPro" id="IPR051313">
    <property type="entry name" value="Bact_iron-sidero_bind"/>
</dbReference>
<gene>
    <name evidence="8" type="ORF">RI108_09765</name>
</gene>
<evidence type="ECO:0000313" key="8">
    <source>
        <dbReference type="EMBL" id="WNC11666.1"/>
    </source>
</evidence>
<dbReference type="GO" id="GO:0030288">
    <property type="term" value="C:outer membrane-bounded periplasmic space"/>
    <property type="evidence" value="ECO:0007669"/>
    <property type="project" value="TreeGrafter"/>
</dbReference>
<accession>A0AAJ6MUZ5</accession>
<comment type="subcellular location">
    <subcellularLocation>
        <location evidence="1">Cell envelope</location>
    </subcellularLocation>
</comment>
<organism evidence="8 9">
    <name type="scientific">Pseudomonas coleopterorum</name>
    <dbReference type="NCBI Taxonomy" id="1605838"/>
    <lineage>
        <taxon>Bacteria</taxon>
        <taxon>Pseudomonadati</taxon>
        <taxon>Pseudomonadota</taxon>
        <taxon>Gammaproteobacteria</taxon>
        <taxon>Pseudomonadales</taxon>
        <taxon>Pseudomonadaceae</taxon>
        <taxon>Pseudomonas</taxon>
    </lineage>
</organism>
<evidence type="ECO:0000256" key="4">
    <source>
        <dbReference type="ARBA" id="ARBA00022496"/>
    </source>
</evidence>
<evidence type="ECO:0000256" key="6">
    <source>
        <dbReference type="SAM" id="SignalP"/>
    </source>
</evidence>
<sequence length="311" mass="33853">MSLTRRRALTGLALLPAALCGSSLVGAADAVVPTAVTRAAPKVDIVSFEPALTESLLGLGVVPRAVVNAGFYREFVAQPSLPDDVIDLGPSIEPNLEYLQRLAPGLIIGTSWQLEGTLLQRIAPLRIFDIYAANAQPYRNAGQVLLDLGALVDRRAQAQALLEQTDQLLESLRARLTPVKDRPVYIARLNPDGRHLLLFGAKGMYQAVLDRLGLRNAYQGRTNAWGGSPAVGIETLLEHPDAAFLYYTNPREAVAAQRRLDNSPIWRALPMIREGRIRALPRFYPSGGLLTAQRLALSITEQLLAMEADHA</sequence>
<protein>
    <submittedName>
        <fullName evidence="8">ABC transporter substrate-binding protein</fullName>
    </submittedName>
</protein>
<dbReference type="Pfam" id="PF01497">
    <property type="entry name" value="Peripla_BP_2"/>
    <property type="match status" value="1"/>
</dbReference>
<keyword evidence="5 6" id="KW-0732">Signal</keyword>
<proteinExistence type="inferred from homology"/>
<dbReference type="PANTHER" id="PTHR30532">
    <property type="entry name" value="IRON III DICITRATE-BINDING PERIPLASMIC PROTEIN"/>
    <property type="match status" value="1"/>
</dbReference>
<dbReference type="RefSeq" id="WP_310792929.1">
    <property type="nucleotide sequence ID" value="NZ_CP134081.1"/>
</dbReference>
<feature type="domain" description="Fe/B12 periplasmic-binding" evidence="7">
    <location>
        <begin position="44"/>
        <end position="307"/>
    </location>
</feature>
<dbReference type="PRINTS" id="PR01715">
    <property type="entry name" value="FERRIBNDNGPP"/>
</dbReference>
<comment type="similarity">
    <text evidence="2">Belongs to the bacterial solute-binding protein 8 family.</text>
</comment>
<feature type="signal peptide" evidence="6">
    <location>
        <begin position="1"/>
        <end position="27"/>
    </location>
</feature>
<dbReference type="GO" id="GO:1901678">
    <property type="term" value="P:iron coordination entity transport"/>
    <property type="evidence" value="ECO:0007669"/>
    <property type="project" value="UniProtKB-ARBA"/>
</dbReference>
<keyword evidence="4" id="KW-0408">Iron</keyword>